<feature type="domain" description="Acyl-CoA oxidase/dehydrogenase middle" evidence="7">
    <location>
        <begin position="179"/>
        <end position="274"/>
    </location>
</feature>
<comment type="caution">
    <text evidence="9">The sequence shown here is derived from an EMBL/GenBank/DDBJ whole genome shotgun (WGS) entry which is preliminary data.</text>
</comment>
<dbReference type="PANTHER" id="PTHR42707">
    <property type="entry name" value="ACYL-COA DEHYDROGENASE"/>
    <property type="match status" value="1"/>
</dbReference>
<dbReference type="SUPFAM" id="SSF56645">
    <property type="entry name" value="Acyl-CoA dehydrogenase NM domain-like"/>
    <property type="match status" value="1"/>
</dbReference>
<evidence type="ECO:0000256" key="5">
    <source>
        <dbReference type="RuleBase" id="RU362125"/>
    </source>
</evidence>
<dbReference type="RefSeq" id="WP_248940997.1">
    <property type="nucleotide sequence ID" value="NZ_JAKIKS010000057.1"/>
</dbReference>
<dbReference type="InterPro" id="IPR006091">
    <property type="entry name" value="Acyl-CoA_Oxase/DH_mid-dom"/>
</dbReference>
<evidence type="ECO:0000259" key="7">
    <source>
        <dbReference type="Pfam" id="PF02770"/>
    </source>
</evidence>
<feature type="domain" description="Acyl-CoA dehydrogenase/oxidase C-terminal" evidence="6">
    <location>
        <begin position="285"/>
        <end position="439"/>
    </location>
</feature>
<comment type="similarity">
    <text evidence="2 5">Belongs to the acyl-CoA dehydrogenase family.</text>
</comment>
<dbReference type="Gene3D" id="6.10.250.600">
    <property type="match status" value="1"/>
</dbReference>
<dbReference type="InterPro" id="IPR006089">
    <property type="entry name" value="Acyl-CoA_DH_CS"/>
</dbReference>
<reference evidence="9 10" key="1">
    <citation type="submission" date="2022-01" db="EMBL/GenBank/DDBJ databases">
        <title>Whole genome-based taxonomy of the Shewanellaceae.</title>
        <authorList>
            <person name="Martin-Rodriguez A.J."/>
        </authorList>
    </citation>
    <scope>NUCLEOTIDE SEQUENCE [LARGE SCALE GENOMIC DNA]</scope>
    <source>
        <strain evidence="9 10">DSM 17177</strain>
    </source>
</reference>
<dbReference type="EMBL" id="JAKIKS010000057">
    <property type="protein sequence ID" value="MCL1125685.1"/>
    <property type="molecule type" value="Genomic_DNA"/>
</dbReference>
<dbReference type="Proteomes" id="UP001203423">
    <property type="component" value="Unassembled WGS sequence"/>
</dbReference>
<accession>A0ABT0LDV9</accession>
<protein>
    <submittedName>
        <fullName evidence="9">Acyl-CoA dehydrogenase family protein</fullName>
    </submittedName>
</protein>
<dbReference type="Pfam" id="PF18158">
    <property type="entry name" value="AidB_N"/>
    <property type="match status" value="1"/>
</dbReference>
<keyword evidence="3 5" id="KW-0285">Flavoprotein</keyword>
<evidence type="ECO:0000313" key="9">
    <source>
        <dbReference type="EMBL" id="MCL1125685.1"/>
    </source>
</evidence>
<dbReference type="InterPro" id="IPR041504">
    <property type="entry name" value="AidB_N"/>
</dbReference>
<proteinExistence type="inferred from homology"/>
<evidence type="ECO:0000259" key="8">
    <source>
        <dbReference type="Pfam" id="PF18158"/>
    </source>
</evidence>
<comment type="cofactor">
    <cofactor evidence="1 5">
        <name>FAD</name>
        <dbReference type="ChEBI" id="CHEBI:57692"/>
    </cofactor>
</comment>
<dbReference type="Pfam" id="PF00441">
    <property type="entry name" value="Acyl-CoA_dh_1"/>
    <property type="match status" value="1"/>
</dbReference>
<dbReference type="InterPro" id="IPR009075">
    <property type="entry name" value="AcylCo_DH/oxidase_C"/>
</dbReference>
<dbReference type="Gene3D" id="2.40.110.20">
    <property type="match status" value="1"/>
</dbReference>
<keyword evidence="5" id="KW-0560">Oxidoreductase</keyword>
<dbReference type="SUPFAM" id="SSF47203">
    <property type="entry name" value="Acyl-CoA dehydrogenase C-terminal domain-like"/>
    <property type="match status" value="1"/>
</dbReference>
<name>A0ABT0LDV9_9GAMM</name>
<dbReference type="PANTHER" id="PTHR42707:SF3">
    <property type="entry name" value="ACYL-COA DEHYDROGENASE AIDB-RELATED"/>
    <property type="match status" value="1"/>
</dbReference>
<evidence type="ECO:0000256" key="3">
    <source>
        <dbReference type="ARBA" id="ARBA00022630"/>
    </source>
</evidence>
<sequence length="547" mass="61976">MSQNTTHTVFNQAPSLTPYNAFLTDPLLQQQLNHYQSDWGFKQLQEYGSLVGGQMFEWGFEANRYIPELRNFDRFGHRIDEVYYHPAYHHIMEQALKYRLHNLPWTEPRKGAHNMRAALFYLHAQAEAGTACPITMTFASAAALANIKLPDPQWYTKLLSNQYDPSTLPLAQKKGITIGMAMTEKQGGSDVKSNTSIAKRHYTKNASYHITGHKWFCSAPMSDAFLVLANLDQGLSCFLLPRWLDNKQRNSFQIQRLKDKLGNRSNASSEVEFDHSQAYLLSKPGQGIKTIMKMVSLTRFDCILGSAALMRQSLVQAYHHCQHRSIKQRYLIDQPIMRNVLADMALDSNAALLVGMRLAKCLDDPQDKTEQQLFHIGCCLGKYWICKRASLLVTEAAECLGGGGYIEESILPRLYREAPVNSLWEGSANVQCLDLLRILLKEPDVIQAFLCYLNQSKGKLTLFDTYLSTIEKQIIQIQLDPVSLSSYSRILANKLALAWQAALMLMHQPEAIARQFCQNRLTGEFQGVYGGLTDKVAITDILNDILH</sequence>
<dbReference type="Gene3D" id="1.20.140.10">
    <property type="entry name" value="Butyryl-CoA Dehydrogenase, subunit A, domain 3"/>
    <property type="match status" value="1"/>
</dbReference>
<feature type="domain" description="Adaptive response protein AidB N-terminal" evidence="8">
    <location>
        <begin position="11"/>
        <end position="165"/>
    </location>
</feature>
<dbReference type="InterPro" id="IPR036250">
    <property type="entry name" value="AcylCo_DH-like_C"/>
</dbReference>
<evidence type="ECO:0000256" key="4">
    <source>
        <dbReference type="ARBA" id="ARBA00022827"/>
    </source>
</evidence>
<keyword evidence="4 5" id="KW-0274">FAD</keyword>
<dbReference type="Pfam" id="PF02770">
    <property type="entry name" value="Acyl-CoA_dh_M"/>
    <property type="match status" value="1"/>
</dbReference>
<evidence type="ECO:0000313" key="10">
    <source>
        <dbReference type="Proteomes" id="UP001203423"/>
    </source>
</evidence>
<dbReference type="InterPro" id="IPR052904">
    <property type="entry name" value="Acyl-CoA_dehydrogenase-like"/>
</dbReference>
<evidence type="ECO:0000256" key="1">
    <source>
        <dbReference type="ARBA" id="ARBA00001974"/>
    </source>
</evidence>
<dbReference type="PROSITE" id="PS00073">
    <property type="entry name" value="ACYL_COA_DH_2"/>
    <property type="match status" value="1"/>
</dbReference>
<gene>
    <name evidence="9" type="ORF">L2764_14670</name>
</gene>
<keyword evidence="10" id="KW-1185">Reference proteome</keyword>
<evidence type="ECO:0000256" key="2">
    <source>
        <dbReference type="ARBA" id="ARBA00009347"/>
    </source>
</evidence>
<evidence type="ECO:0000259" key="6">
    <source>
        <dbReference type="Pfam" id="PF00441"/>
    </source>
</evidence>
<organism evidence="9 10">
    <name type="scientific">Shewanella surugensis</name>
    <dbReference type="NCBI Taxonomy" id="212020"/>
    <lineage>
        <taxon>Bacteria</taxon>
        <taxon>Pseudomonadati</taxon>
        <taxon>Pseudomonadota</taxon>
        <taxon>Gammaproteobacteria</taxon>
        <taxon>Alteromonadales</taxon>
        <taxon>Shewanellaceae</taxon>
        <taxon>Shewanella</taxon>
    </lineage>
</organism>
<dbReference type="InterPro" id="IPR009100">
    <property type="entry name" value="AcylCoA_DH/oxidase_NM_dom_sf"/>
</dbReference>